<protein>
    <submittedName>
        <fullName evidence="3">Uncharacterized protein</fullName>
    </submittedName>
</protein>
<feature type="transmembrane region" description="Helical" evidence="2">
    <location>
        <begin position="12"/>
        <end position="33"/>
    </location>
</feature>
<evidence type="ECO:0000256" key="1">
    <source>
        <dbReference type="SAM" id="MobiDB-lite"/>
    </source>
</evidence>
<reference evidence="3 4" key="1">
    <citation type="journal article" date="2011" name="Nat. Biotechnol.">
        <title>Comparative genomic analysis of the thermophilic biomass-degrading fungi Myceliophthora thermophila and Thielavia terrestris.</title>
        <authorList>
            <person name="Berka R.M."/>
            <person name="Grigoriev I.V."/>
            <person name="Otillar R."/>
            <person name="Salamov A."/>
            <person name="Grimwood J."/>
            <person name="Reid I."/>
            <person name="Ishmael N."/>
            <person name="John T."/>
            <person name="Darmond C."/>
            <person name="Moisan M.-C."/>
            <person name="Henrissat B."/>
            <person name="Coutinho P.M."/>
            <person name="Lombard V."/>
            <person name="Natvig D.O."/>
            <person name="Lindquist E."/>
            <person name="Schmutz J."/>
            <person name="Lucas S."/>
            <person name="Harris P."/>
            <person name="Powlowski J."/>
            <person name="Bellemare A."/>
            <person name="Taylor D."/>
            <person name="Butler G."/>
            <person name="de Vries R.P."/>
            <person name="Allijn I.E."/>
            <person name="van den Brink J."/>
            <person name="Ushinsky S."/>
            <person name="Storms R."/>
            <person name="Powell A.J."/>
            <person name="Paulsen I.T."/>
            <person name="Elbourne L.D.H."/>
            <person name="Baker S.E."/>
            <person name="Magnuson J."/>
            <person name="LaBoissiere S."/>
            <person name="Clutterbuck A.J."/>
            <person name="Martinez D."/>
            <person name="Wogulis M."/>
            <person name="de Leon A.L."/>
            <person name="Rey M.W."/>
            <person name="Tsang A."/>
        </authorList>
    </citation>
    <scope>NUCLEOTIDE SEQUENCE [LARGE SCALE GENOMIC DNA]</scope>
    <source>
        <strain evidence="4">ATCC 42464 / BCRC 31852 / DSM 1799</strain>
    </source>
</reference>
<sequence length="145" mass="16380">MGSTFAAIKTLIVPAIISLILFLVTTFVLVPLWQRYRNRYSQYLPLETISNQTLSLRARLHGVVVRFLAPSAWRARASNRVTVADRSSFDSDDGEELDDVDESVARRTLNQQSGNGIDSTTRLSRDLEVGFMDDSDDETERNRGR</sequence>
<dbReference type="HOGENOM" id="CLU_092550_0_1_1"/>
<keyword evidence="2" id="KW-1133">Transmembrane helix</keyword>
<dbReference type="KEGG" id="mtm:MYCTH_2301259"/>
<feature type="region of interest" description="Disordered" evidence="1">
    <location>
        <begin position="85"/>
        <end position="145"/>
    </location>
</feature>
<feature type="compositionally biased region" description="Acidic residues" evidence="1">
    <location>
        <begin position="90"/>
        <end position="102"/>
    </location>
</feature>
<evidence type="ECO:0000313" key="3">
    <source>
        <dbReference type="EMBL" id="AEO56389.1"/>
    </source>
</evidence>
<keyword evidence="4" id="KW-1185">Reference proteome</keyword>
<evidence type="ECO:0000313" key="4">
    <source>
        <dbReference type="Proteomes" id="UP000007322"/>
    </source>
</evidence>
<keyword evidence="2" id="KW-0812">Transmembrane</keyword>
<evidence type="ECO:0000256" key="2">
    <source>
        <dbReference type="SAM" id="Phobius"/>
    </source>
</evidence>
<proteinExistence type="predicted"/>
<gene>
    <name evidence="3" type="ORF">MYCTH_2301259</name>
</gene>
<accession>G2Q9D0</accession>
<dbReference type="GeneID" id="11510439"/>
<dbReference type="InParanoid" id="G2Q9D0"/>
<feature type="compositionally biased region" description="Polar residues" evidence="1">
    <location>
        <begin position="108"/>
        <end position="122"/>
    </location>
</feature>
<organism evidence="3 4">
    <name type="scientific">Thermothelomyces thermophilus (strain ATCC 42464 / BCRC 31852 / DSM 1799)</name>
    <name type="common">Sporotrichum thermophile</name>
    <dbReference type="NCBI Taxonomy" id="573729"/>
    <lineage>
        <taxon>Eukaryota</taxon>
        <taxon>Fungi</taxon>
        <taxon>Dikarya</taxon>
        <taxon>Ascomycota</taxon>
        <taxon>Pezizomycotina</taxon>
        <taxon>Sordariomycetes</taxon>
        <taxon>Sordariomycetidae</taxon>
        <taxon>Sordariales</taxon>
        <taxon>Chaetomiaceae</taxon>
        <taxon>Thermothelomyces</taxon>
    </lineage>
</organism>
<dbReference type="VEuPathDB" id="FungiDB:MYCTH_2301259"/>
<dbReference type="RefSeq" id="XP_003661634.1">
    <property type="nucleotide sequence ID" value="XM_003661586.1"/>
</dbReference>
<dbReference type="Proteomes" id="UP000007322">
    <property type="component" value="Chromosome 2"/>
</dbReference>
<name>G2Q9D0_THET4</name>
<dbReference type="AlphaFoldDB" id="G2Q9D0"/>
<dbReference type="OrthoDB" id="5427070at2759"/>
<dbReference type="eggNOG" id="ENOG502SSYK">
    <property type="taxonomic scope" value="Eukaryota"/>
</dbReference>
<dbReference type="OMA" id="IADKVMH"/>
<keyword evidence="2" id="KW-0472">Membrane</keyword>
<dbReference type="EMBL" id="CP003003">
    <property type="protein sequence ID" value="AEO56389.1"/>
    <property type="molecule type" value="Genomic_DNA"/>
</dbReference>